<reference evidence="8 9" key="1">
    <citation type="submission" date="2024-09" db="EMBL/GenBank/DDBJ databases">
        <title>Floridaenema gen nov. (Aerosakkonemataceae, Aerosakkonematales ord. nov., Cyanobacteria) from benthic tropical and subtropical fresh waters, with the description of four new species.</title>
        <authorList>
            <person name="Moretto J.A."/>
            <person name="Berthold D.E."/>
            <person name="Lefler F.W."/>
            <person name="Huang I.-S."/>
            <person name="Laughinghouse H. IV."/>
        </authorList>
    </citation>
    <scope>NUCLEOTIDE SEQUENCE [LARGE SCALE GENOMIC DNA]</scope>
    <source>
        <strain evidence="8 9">BLCC-F46</strain>
    </source>
</reference>
<evidence type="ECO:0000256" key="3">
    <source>
        <dbReference type="PROSITE-ProRule" id="PRU00339"/>
    </source>
</evidence>
<feature type="domain" description="SH3b" evidence="7">
    <location>
        <begin position="731"/>
        <end position="778"/>
    </location>
</feature>
<sequence>MAKFALLIGVGQYGTGLKPLSAPPKDVEAIKNVLENPDIGGFDNVQTLIDPSHSEMRTNIELWLRERKSDDLVVLFFSGHGIKDTKRELYFAARNTQLLNQDQLLTTTAVRAKEVHEHIQACKAKQLVLILDCCYSGAFGDTVGKGDDGLIDLSEMETTGRVVLTSSSTIEISLEEKGQELSTYTHYLVQAISNGIADQKEYEGNEDGWISVDELHQYVCREMKKARSRMTPKIISLKDEGHRIKLTKAPAIHPKLRYRKEFTRIAHEDEGEISRGNRFLLNTLKNQLKLLPEDVKPIEDEVLHPYKVRQTKLQEYEQALSGLAQAQYPLNERDWKALKGIQEILGLRNEDIETIKKKIESQFSSKLQAYEQNLRQYEQEFLKAVEIEHPISEDACKSLKNMQQSLGLKDEDVAPIEARIVAQKQVVQSSGEIAKSIEVQDISGNEELISVESEKTDSAASEEVTSVESEKTDSAAVEDAIDVESENTTPAVGENVDTPLLPIPSNNKLLIKAGIASTTVAVIFLGGFLLTRSPNDQNKSVTPITTSIVSQDLETSKKLLNQGKEELQKGDYQEAIKYFTEYIKSNPNNEEAYIQRGDAYYKQQKYQQAISNYDLAIKINSQTASTYYKRGMTRHDLGDMKGAINDFTEAIKIDSNYADAYYERAESRAHLNDKQGAINDYSEAAFRYRQQGKTEDDQEALKQIKELKQPPQPSLPPPGQCLVIAPTMGVAVRVRIQPIGSSNQIGIVHTGKKVRLIGKQDAFVKIEFNGTQGWVYNDQIKPCS</sequence>
<feature type="region of interest" description="Disordered" evidence="5">
    <location>
        <begin position="452"/>
        <end position="475"/>
    </location>
</feature>
<gene>
    <name evidence="8" type="ORF">ACE1CC_15655</name>
</gene>
<feature type="compositionally biased region" description="Low complexity" evidence="5">
    <location>
        <begin position="458"/>
        <end position="467"/>
    </location>
</feature>
<name>A0ABV4X652_9CYAN</name>
<dbReference type="PROSITE" id="PS50005">
    <property type="entry name" value="TPR"/>
    <property type="match status" value="3"/>
</dbReference>
<dbReference type="RefSeq" id="WP_413271364.1">
    <property type="nucleotide sequence ID" value="NZ_JBHFNQ010000118.1"/>
</dbReference>
<dbReference type="Gene3D" id="3.40.50.1460">
    <property type="match status" value="1"/>
</dbReference>
<dbReference type="PANTHER" id="PTHR44858">
    <property type="entry name" value="TETRATRICOPEPTIDE REPEAT PROTEIN 6"/>
    <property type="match status" value="1"/>
</dbReference>
<dbReference type="Pfam" id="PF13181">
    <property type="entry name" value="TPR_8"/>
    <property type="match status" value="1"/>
</dbReference>
<dbReference type="Pfam" id="PF00656">
    <property type="entry name" value="Peptidase_C14"/>
    <property type="match status" value="1"/>
</dbReference>
<keyword evidence="4" id="KW-0175">Coiled coil</keyword>
<accession>A0ABV4X652</accession>
<dbReference type="InterPro" id="IPR029030">
    <property type="entry name" value="Caspase-like_dom_sf"/>
</dbReference>
<keyword evidence="2 3" id="KW-0802">TPR repeat</keyword>
<feature type="repeat" description="TPR" evidence="3">
    <location>
        <begin position="624"/>
        <end position="657"/>
    </location>
</feature>
<evidence type="ECO:0000256" key="4">
    <source>
        <dbReference type="SAM" id="Coils"/>
    </source>
</evidence>
<comment type="caution">
    <text evidence="8">The sequence shown here is derived from an EMBL/GenBank/DDBJ whole genome shotgun (WGS) entry which is preliminary data.</text>
</comment>
<protein>
    <submittedName>
        <fullName evidence="8">Caspase family protein</fullName>
    </submittedName>
</protein>
<evidence type="ECO:0000259" key="6">
    <source>
        <dbReference type="Pfam" id="PF00656"/>
    </source>
</evidence>
<feature type="domain" description="Peptidase C14 caspase" evidence="6">
    <location>
        <begin position="3"/>
        <end position="233"/>
    </location>
</feature>
<dbReference type="Proteomes" id="UP001576774">
    <property type="component" value="Unassembled WGS sequence"/>
</dbReference>
<feature type="coiled-coil region" evidence="4">
    <location>
        <begin position="360"/>
        <end position="387"/>
    </location>
</feature>
<evidence type="ECO:0000256" key="1">
    <source>
        <dbReference type="ARBA" id="ARBA00022737"/>
    </source>
</evidence>
<feature type="repeat" description="TPR" evidence="3">
    <location>
        <begin position="556"/>
        <end position="589"/>
    </location>
</feature>
<dbReference type="InterPro" id="IPR019734">
    <property type="entry name" value="TPR_rpt"/>
</dbReference>
<dbReference type="NCBIfam" id="NF047832">
    <property type="entry name" value="caspase_w_EACC1"/>
    <property type="match status" value="1"/>
</dbReference>
<dbReference type="Gene3D" id="2.30.30.40">
    <property type="entry name" value="SH3 Domains"/>
    <property type="match status" value="1"/>
</dbReference>
<feature type="repeat" description="TPR" evidence="3">
    <location>
        <begin position="590"/>
        <end position="623"/>
    </location>
</feature>
<dbReference type="Pfam" id="PF13414">
    <property type="entry name" value="TPR_11"/>
    <property type="match status" value="1"/>
</dbReference>
<dbReference type="InterPro" id="IPR003646">
    <property type="entry name" value="SH3-like_bac-type"/>
</dbReference>
<evidence type="ECO:0000313" key="8">
    <source>
        <dbReference type="EMBL" id="MFB2878287.1"/>
    </source>
</evidence>
<dbReference type="InterPro" id="IPR050498">
    <property type="entry name" value="Ycf3"/>
</dbReference>
<evidence type="ECO:0000256" key="2">
    <source>
        <dbReference type="ARBA" id="ARBA00022803"/>
    </source>
</evidence>
<dbReference type="InterPro" id="IPR011990">
    <property type="entry name" value="TPR-like_helical_dom_sf"/>
</dbReference>
<evidence type="ECO:0000259" key="7">
    <source>
        <dbReference type="Pfam" id="PF08239"/>
    </source>
</evidence>
<dbReference type="EMBL" id="JBHFNQ010000118">
    <property type="protein sequence ID" value="MFB2878287.1"/>
    <property type="molecule type" value="Genomic_DNA"/>
</dbReference>
<dbReference type="Pfam" id="PF08239">
    <property type="entry name" value="SH3_3"/>
    <property type="match status" value="1"/>
</dbReference>
<dbReference type="PANTHER" id="PTHR44858:SF1">
    <property type="entry name" value="UDP-N-ACETYLGLUCOSAMINE--PEPTIDE N-ACETYLGLUCOSAMINYLTRANSFERASE SPINDLY-RELATED"/>
    <property type="match status" value="1"/>
</dbReference>
<dbReference type="SMART" id="SM00028">
    <property type="entry name" value="TPR"/>
    <property type="match status" value="4"/>
</dbReference>
<proteinExistence type="predicted"/>
<dbReference type="InterPro" id="IPR011600">
    <property type="entry name" value="Pept_C14_caspase"/>
</dbReference>
<dbReference type="SUPFAM" id="SSF48452">
    <property type="entry name" value="TPR-like"/>
    <property type="match status" value="1"/>
</dbReference>
<keyword evidence="9" id="KW-1185">Reference proteome</keyword>
<keyword evidence="1" id="KW-0677">Repeat</keyword>
<dbReference type="Gene3D" id="1.25.40.10">
    <property type="entry name" value="Tetratricopeptide repeat domain"/>
    <property type="match status" value="2"/>
</dbReference>
<evidence type="ECO:0000313" key="9">
    <source>
        <dbReference type="Proteomes" id="UP001576774"/>
    </source>
</evidence>
<dbReference type="SUPFAM" id="SSF52129">
    <property type="entry name" value="Caspase-like"/>
    <property type="match status" value="1"/>
</dbReference>
<evidence type="ECO:0000256" key="5">
    <source>
        <dbReference type="SAM" id="MobiDB-lite"/>
    </source>
</evidence>
<organism evidence="8 9">
    <name type="scientific">Floridaenema aerugineum BLCC-F46</name>
    <dbReference type="NCBI Taxonomy" id="3153654"/>
    <lineage>
        <taxon>Bacteria</taxon>
        <taxon>Bacillati</taxon>
        <taxon>Cyanobacteriota</taxon>
        <taxon>Cyanophyceae</taxon>
        <taxon>Oscillatoriophycideae</taxon>
        <taxon>Aerosakkonematales</taxon>
        <taxon>Aerosakkonemataceae</taxon>
        <taxon>Floridanema</taxon>
        <taxon>Floridanema aerugineum</taxon>
    </lineage>
</organism>